<feature type="compositionally biased region" description="Basic and acidic residues" evidence="1">
    <location>
        <begin position="1"/>
        <end position="10"/>
    </location>
</feature>
<evidence type="ECO:0000313" key="3">
    <source>
        <dbReference type="Proteomes" id="UP000639772"/>
    </source>
</evidence>
<proteinExistence type="predicted"/>
<gene>
    <name evidence="2" type="ORF">HPP92_024408</name>
</gene>
<feature type="compositionally biased region" description="Basic and acidic residues" evidence="1">
    <location>
        <begin position="39"/>
        <end position="57"/>
    </location>
</feature>
<organism evidence="2 3">
    <name type="scientific">Vanilla planifolia</name>
    <name type="common">Vanilla</name>
    <dbReference type="NCBI Taxonomy" id="51239"/>
    <lineage>
        <taxon>Eukaryota</taxon>
        <taxon>Viridiplantae</taxon>
        <taxon>Streptophyta</taxon>
        <taxon>Embryophyta</taxon>
        <taxon>Tracheophyta</taxon>
        <taxon>Spermatophyta</taxon>
        <taxon>Magnoliopsida</taxon>
        <taxon>Liliopsida</taxon>
        <taxon>Asparagales</taxon>
        <taxon>Orchidaceae</taxon>
        <taxon>Vanilloideae</taxon>
        <taxon>Vanilleae</taxon>
        <taxon>Vanilla</taxon>
    </lineage>
</organism>
<evidence type="ECO:0000313" key="2">
    <source>
        <dbReference type="EMBL" id="KAG0456620.1"/>
    </source>
</evidence>
<accession>A0A835PMB6</accession>
<dbReference type="Proteomes" id="UP000639772">
    <property type="component" value="Chromosome 13"/>
</dbReference>
<sequence>MIAGEQEKNEFPAADAPQRRIMFGESSSARGLLGSDEEEKPKSWEIKEFLGHEEQQSRRRNRLLRGSKSSKRSAIISSLSQPYKPVADPSKYLLETINPFLKAKTINCMELNSQCHTLTSLVLCEATLNAWLSCSNKCKKALEP</sequence>
<dbReference type="AlphaFoldDB" id="A0A835PMB6"/>
<protein>
    <submittedName>
        <fullName evidence="2">Uncharacterized protein</fullName>
    </submittedName>
</protein>
<dbReference type="EMBL" id="JADCNM010000013">
    <property type="protein sequence ID" value="KAG0456620.1"/>
    <property type="molecule type" value="Genomic_DNA"/>
</dbReference>
<name>A0A835PMB6_VANPL</name>
<evidence type="ECO:0000256" key="1">
    <source>
        <dbReference type="SAM" id="MobiDB-lite"/>
    </source>
</evidence>
<comment type="caution">
    <text evidence="2">The sequence shown here is derived from an EMBL/GenBank/DDBJ whole genome shotgun (WGS) entry which is preliminary data.</text>
</comment>
<reference evidence="2 3" key="1">
    <citation type="journal article" date="2020" name="Nat. Food">
        <title>A phased Vanilla planifolia genome enables genetic improvement of flavour and production.</title>
        <authorList>
            <person name="Hasing T."/>
            <person name="Tang H."/>
            <person name="Brym M."/>
            <person name="Khazi F."/>
            <person name="Huang T."/>
            <person name="Chambers A.H."/>
        </authorList>
    </citation>
    <scope>NUCLEOTIDE SEQUENCE [LARGE SCALE GENOMIC DNA]</scope>
    <source>
        <tissue evidence="2">Leaf</tissue>
    </source>
</reference>
<feature type="compositionally biased region" description="Basic residues" evidence="1">
    <location>
        <begin position="58"/>
        <end position="71"/>
    </location>
</feature>
<feature type="region of interest" description="Disordered" evidence="1">
    <location>
        <begin position="1"/>
        <end position="73"/>
    </location>
</feature>